<dbReference type="PANTHER" id="PTHR46098">
    <property type="entry name" value="TRNA (CYTOSINE(38)-C(5))-METHYLTRANSFERASE"/>
    <property type="match status" value="1"/>
</dbReference>
<dbReference type="CDD" id="cd00315">
    <property type="entry name" value="Cyt_C5_DNA_methylase"/>
    <property type="match status" value="1"/>
</dbReference>
<dbReference type="EMBL" id="JBHSQB010000009">
    <property type="protein sequence ID" value="MFC6097675.1"/>
    <property type="molecule type" value="Genomic_DNA"/>
</dbReference>
<dbReference type="InterPro" id="IPR001525">
    <property type="entry name" value="C5_MeTfrase"/>
</dbReference>
<sequence length="433" mass="49717">MKLVENVSLEEINEKTYRVKLIESIDYGKASLSHYLHNSNNGISKNYKKSAHLYLKHVLEVKYPEAEITNAIAENAMQYLLSNYKKEDITFPSPENPTFKFIDLFSGIGGFRLASQNLGGNCVFSSEWDEFSQKTYEANFGETPFGDITKAETRKFIPKNYDLLCAGFPCQPFSYAGLKQGFDETRGTLFFDILEILKNTEPRMFLLENVKGLKSHEGGKTLKIIENSLKDLGYSIKWEILNSYDFGLPQYRERWYCVGFKDNVDFEFPKGEGRGSKIKSIIDEKANSDKKLKISEFEIERINFHFNSKELRVQHDNSKYNPNTKKGKHGVFSFQKPDGALRFHIGDVAKTQIQEAFYACQETYAPTIIANRVPKLWDLQRKLSVLEAQRLQGFPNNFRFPISDNQAYKQLGNSVAVPVLEAIIKKMLNTIKL</sequence>
<evidence type="ECO:0000256" key="5">
    <source>
        <dbReference type="ARBA" id="ARBA00047422"/>
    </source>
</evidence>
<dbReference type="PROSITE" id="PS00095">
    <property type="entry name" value="C5_MTASE_2"/>
    <property type="match status" value="1"/>
</dbReference>
<dbReference type="InterPro" id="IPR018117">
    <property type="entry name" value="C5_DNA_meth_AS"/>
</dbReference>
<dbReference type="SUPFAM" id="SSF53335">
    <property type="entry name" value="S-adenosyl-L-methionine-dependent methyltransferases"/>
    <property type="match status" value="1"/>
</dbReference>
<evidence type="ECO:0000313" key="10">
    <source>
        <dbReference type="Proteomes" id="UP001596287"/>
    </source>
</evidence>
<protein>
    <recommendedName>
        <fullName evidence="8">Cytosine-specific methyltransferase</fullName>
        <ecNumber evidence="8">2.1.1.37</ecNumber>
    </recommendedName>
</protein>
<evidence type="ECO:0000256" key="3">
    <source>
        <dbReference type="ARBA" id="ARBA00022691"/>
    </source>
</evidence>
<dbReference type="RefSeq" id="WP_379792639.1">
    <property type="nucleotide sequence ID" value="NZ_JBHSQB010000009.1"/>
</dbReference>
<reference evidence="10" key="1">
    <citation type="journal article" date="2019" name="Int. J. Syst. Evol. Microbiol.">
        <title>The Global Catalogue of Microorganisms (GCM) 10K type strain sequencing project: providing services to taxonomists for standard genome sequencing and annotation.</title>
        <authorList>
            <consortium name="The Broad Institute Genomics Platform"/>
            <consortium name="The Broad Institute Genome Sequencing Center for Infectious Disease"/>
            <person name="Wu L."/>
            <person name="Ma J."/>
        </authorList>
    </citation>
    <scope>NUCLEOTIDE SEQUENCE [LARGE SCALE GENOMIC DNA]</scope>
    <source>
        <strain evidence="10">CCUG 49679</strain>
    </source>
</reference>
<comment type="similarity">
    <text evidence="6 7">Belongs to the class I-like SAM-binding methyltransferase superfamily. C5-methyltransferase family.</text>
</comment>
<dbReference type="NCBIfam" id="TIGR00675">
    <property type="entry name" value="dcm"/>
    <property type="match status" value="1"/>
</dbReference>
<keyword evidence="1 6" id="KW-0489">Methyltransferase</keyword>
<dbReference type="Pfam" id="PF00145">
    <property type="entry name" value="DNA_methylase"/>
    <property type="match status" value="1"/>
</dbReference>
<dbReference type="PANTHER" id="PTHR46098:SF1">
    <property type="entry name" value="TRNA (CYTOSINE(38)-C(5))-METHYLTRANSFERASE"/>
    <property type="match status" value="1"/>
</dbReference>
<proteinExistence type="inferred from homology"/>
<organism evidence="9 10">
    <name type="scientific">Flavobacterium qiangtangense</name>
    <dbReference type="NCBI Taxonomy" id="1442595"/>
    <lineage>
        <taxon>Bacteria</taxon>
        <taxon>Pseudomonadati</taxon>
        <taxon>Bacteroidota</taxon>
        <taxon>Flavobacteriia</taxon>
        <taxon>Flavobacteriales</taxon>
        <taxon>Flavobacteriaceae</taxon>
        <taxon>Flavobacterium</taxon>
    </lineage>
</organism>
<comment type="catalytic activity">
    <reaction evidence="5 8">
        <text>a 2'-deoxycytidine in DNA + S-adenosyl-L-methionine = a 5-methyl-2'-deoxycytidine in DNA + S-adenosyl-L-homocysteine + H(+)</text>
        <dbReference type="Rhea" id="RHEA:13681"/>
        <dbReference type="Rhea" id="RHEA-COMP:11369"/>
        <dbReference type="Rhea" id="RHEA-COMP:11370"/>
        <dbReference type="ChEBI" id="CHEBI:15378"/>
        <dbReference type="ChEBI" id="CHEBI:57856"/>
        <dbReference type="ChEBI" id="CHEBI:59789"/>
        <dbReference type="ChEBI" id="CHEBI:85452"/>
        <dbReference type="ChEBI" id="CHEBI:85454"/>
        <dbReference type="EC" id="2.1.1.37"/>
    </reaction>
</comment>
<accession>A0ABW1PPU3</accession>
<keyword evidence="3 6" id="KW-0949">S-adenosyl-L-methionine</keyword>
<dbReference type="InterPro" id="IPR050750">
    <property type="entry name" value="C5-MTase"/>
</dbReference>
<feature type="active site" evidence="6">
    <location>
        <position position="170"/>
    </location>
</feature>
<dbReference type="PRINTS" id="PR00105">
    <property type="entry name" value="C5METTRFRASE"/>
</dbReference>
<evidence type="ECO:0000256" key="1">
    <source>
        <dbReference type="ARBA" id="ARBA00022603"/>
    </source>
</evidence>
<dbReference type="InterPro" id="IPR031303">
    <property type="entry name" value="C5_meth_CS"/>
</dbReference>
<evidence type="ECO:0000256" key="7">
    <source>
        <dbReference type="RuleBase" id="RU000416"/>
    </source>
</evidence>
<dbReference type="Proteomes" id="UP001596287">
    <property type="component" value="Unassembled WGS sequence"/>
</dbReference>
<keyword evidence="10" id="KW-1185">Reference proteome</keyword>
<keyword evidence="4" id="KW-0680">Restriction system</keyword>
<evidence type="ECO:0000313" key="9">
    <source>
        <dbReference type="EMBL" id="MFC6097675.1"/>
    </source>
</evidence>
<dbReference type="InterPro" id="IPR029063">
    <property type="entry name" value="SAM-dependent_MTases_sf"/>
</dbReference>
<dbReference type="Gene3D" id="3.90.120.10">
    <property type="entry name" value="DNA Methylase, subunit A, domain 2"/>
    <property type="match status" value="1"/>
</dbReference>
<dbReference type="EC" id="2.1.1.37" evidence="8"/>
<dbReference type="GO" id="GO:0032259">
    <property type="term" value="P:methylation"/>
    <property type="evidence" value="ECO:0007669"/>
    <property type="project" value="UniProtKB-KW"/>
</dbReference>
<keyword evidence="2 6" id="KW-0808">Transferase</keyword>
<dbReference type="PROSITE" id="PS00094">
    <property type="entry name" value="C5_MTASE_1"/>
    <property type="match status" value="1"/>
</dbReference>
<dbReference type="GO" id="GO:0008168">
    <property type="term" value="F:methyltransferase activity"/>
    <property type="evidence" value="ECO:0007669"/>
    <property type="project" value="UniProtKB-KW"/>
</dbReference>
<evidence type="ECO:0000256" key="6">
    <source>
        <dbReference type="PROSITE-ProRule" id="PRU01016"/>
    </source>
</evidence>
<evidence type="ECO:0000256" key="8">
    <source>
        <dbReference type="RuleBase" id="RU000417"/>
    </source>
</evidence>
<evidence type="ECO:0000256" key="4">
    <source>
        <dbReference type="ARBA" id="ARBA00022747"/>
    </source>
</evidence>
<evidence type="ECO:0000256" key="2">
    <source>
        <dbReference type="ARBA" id="ARBA00022679"/>
    </source>
</evidence>
<gene>
    <name evidence="9" type="ORF">ACFPVY_13545</name>
</gene>
<dbReference type="Gene3D" id="3.40.50.150">
    <property type="entry name" value="Vaccinia Virus protein VP39"/>
    <property type="match status" value="1"/>
</dbReference>
<dbReference type="PROSITE" id="PS51679">
    <property type="entry name" value="SAM_MT_C5"/>
    <property type="match status" value="1"/>
</dbReference>
<comment type="caution">
    <text evidence="9">The sequence shown here is derived from an EMBL/GenBank/DDBJ whole genome shotgun (WGS) entry which is preliminary data.</text>
</comment>
<name>A0ABW1PPU3_9FLAO</name>